<evidence type="ECO:0000313" key="2">
    <source>
        <dbReference type="Proteomes" id="UP000649151"/>
    </source>
</evidence>
<keyword evidence="2" id="KW-1185">Reference proteome</keyword>
<accession>A0ABR7IS10</accession>
<evidence type="ECO:0000313" key="1">
    <source>
        <dbReference type="EMBL" id="MBC5787936.1"/>
    </source>
</evidence>
<dbReference type="EMBL" id="JACOQK010000001">
    <property type="protein sequence ID" value="MBC5787936.1"/>
    <property type="molecule type" value="Genomic_DNA"/>
</dbReference>
<proteinExistence type="predicted"/>
<sequence>MKPKLEQWFRFYAHPLTISDGKQKYPCLGMVFYQNEENNLFQYPEPYPVGNVNHGNLLSYFLYQGDSPQTKPIILVDRQHRYQVEQLEYIELFQCWKAALREGTGWNN</sequence>
<comment type="caution">
    <text evidence="1">The sequence shown here is derived from an EMBL/GenBank/DDBJ whole genome shotgun (WGS) entry which is preliminary data.</text>
</comment>
<organism evidence="1 2">
    <name type="scientific">Clostridium facile</name>
    <dbReference type="NCBI Taxonomy" id="2763035"/>
    <lineage>
        <taxon>Bacteria</taxon>
        <taxon>Bacillati</taxon>
        <taxon>Bacillota</taxon>
        <taxon>Clostridia</taxon>
        <taxon>Eubacteriales</taxon>
        <taxon>Clostridiaceae</taxon>
        <taxon>Clostridium</taxon>
    </lineage>
</organism>
<gene>
    <name evidence="1" type="ORF">H8Z77_07900</name>
</gene>
<dbReference type="RefSeq" id="WP_186996681.1">
    <property type="nucleotide sequence ID" value="NZ_JACOQK010000001.1"/>
</dbReference>
<protein>
    <submittedName>
        <fullName evidence="1">Uncharacterized protein</fullName>
    </submittedName>
</protein>
<name>A0ABR7IS10_9CLOT</name>
<dbReference type="Proteomes" id="UP000649151">
    <property type="component" value="Unassembled WGS sequence"/>
</dbReference>
<reference evidence="1 2" key="1">
    <citation type="submission" date="2020-08" db="EMBL/GenBank/DDBJ databases">
        <title>Genome public.</title>
        <authorList>
            <person name="Liu C."/>
            <person name="Sun Q."/>
        </authorList>
    </citation>
    <scope>NUCLEOTIDE SEQUENCE [LARGE SCALE GENOMIC DNA]</scope>
    <source>
        <strain evidence="1 2">NSJ-27</strain>
    </source>
</reference>